<dbReference type="InterPro" id="IPR001597">
    <property type="entry name" value="ArAA_b-elim_lyase/Thr_aldolase"/>
</dbReference>
<dbReference type="SUPFAM" id="SSF53383">
    <property type="entry name" value="PLP-dependent transferases"/>
    <property type="match status" value="1"/>
</dbReference>
<evidence type="ECO:0000313" key="7">
    <source>
        <dbReference type="Proteomes" id="UP000029014"/>
    </source>
</evidence>
<evidence type="ECO:0000313" key="6">
    <source>
        <dbReference type="EMBL" id="KFI72438.1"/>
    </source>
</evidence>
<evidence type="ECO:0000256" key="3">
    <source>
        <dbReference type="ARBA" id="ARBA00022898"/>
    </source>
</evidence>
<gene>
    <name evidence="6" type="ORF">BMIN_0333</name>
</gene>
<evidence type="ECO:0000256" key="4">
    <source>
        <dbReference type="SAM" id="MobiDB-lite"/>
    </source>
</evidence>
<dbReference type="STRING" id="1693.BMIN_0333"/>
<keyword evidence="7" id="KW-1185">Reference proteome</keyword>
<dbReference type="eggNOG" id="COG2008">
    <property type="taxonomic scope" value="Bacteria"/>
</dbReference>
<dbReference type="RefSeq" id="WP_022860467.1">
    <property type="nucleotide sequence ID" value="NZ_JGZD01000009.1"/>
</dbReference>
<dbReference type="Proteomes" id="UP000029014">
    <property type="component" value="Unassembled WGS sequence"/>
</dbReference>
<sequence length="374" mass="40032">MTSSTSPATPAATATTASATPSTSSTSTAPAAPVLSFENDYSEGAHPAILKALSDDNLTPRPGYGTDDVCRSATERIRRWIKQPEAYVRFLVGGTQANQTIIDAIAPPFGAVVAVTSAHVNTHEAGAIEASGHKVITLPEHDGKMDPDELAALCDVFDADDNNEHMAVPSCVYVSQSTEYGTLYDLDELEGLSRVCRSRHLPLIVDGARLGYALAAAGCDMTAADIARLADAFTIGGTKVGALFGEAAVFPHGAPAPRMTALIKRHGALLAKGWLLGVQFDVLLDDDLYLDIARNADRQADAIRRALTDRGYEIMHSSSTNQIFVALDARTVSRLTSRVRLGFMERLDDGRSLMRICTSWATTDDQTRRLIALL</sequence>
<dbReference type="PANTHER" id="PTHR48097:SF5">
    <property type="entry name" value="LOW SPECIFICITY L-THREONINE ALDOLASE"/>
    <property type="match status" value="1"/>
</dbReference>
<dbReference type="EMBL" id="JGZD01000009">
    <property type="protein sequence ID" value="KFI72438.1"/>
    <property type="molecule type" value="Genomic_DNA"/>
</dbReference>
<keyword evidence="3" id="KW-0663">Pyridoxal phosphate</keyword>
<evidence type="ECO:0000256" key="2">
    <source>
        <dbReference type="ARBA" id="ARBA00006966"/>
    </source>
</evidence>
<dbReference type="GO" id="GO:0006520">
    <property type="term" value="P:amino acid metabolic process"/>
    <property type="evidence" value="ECO:0007669"/>
    <property type="project" value="InterPro"/>
</dbReference>
<feature type="region of interest" description="Disordered" evidence="4">
    <location>
        <begin position="1"/>
        <end position="30"/>
    </location>
</feature>
<reference evidence="6 7" key="1">
    <citation type="submission" date="2014-03" db="EMBL/GenBank/DDBJ databases">
        <title>Genomics of Bifidobacteria.</title>
        <authorList>
            <person name="Ventura M."/>
            <person name="Milani C."/>
            <person name="Lugli G.A."/>
        </authorList>
    </citation>
    <scope>NUCLEOTIDE SEQUENCE [LARGE SCALE GENOMIC DNA]</scope>
    <source>
        <strain evidence="6 7">LMG 11592</strain>
    </source>
</reference>
<evidence type="ECO:0000256" key="1">
    <source>
        <dbReference type="ARBA" id="ARBA00001933"/>
    </source>
</evidence>
<dbReference type="Pfam" id="PF01212">
    <property type="entry name" value="Beta_elim_lyase"/>
    <property type="match status" value="1"/>
</dbReference>
<evidence type="ECO:0000259" key="5">
    <source>
        <dbReference type="Pfam" id="PF01212"/>
    </source>
</evidence>
<accession>A0A087BN38</accession>
<protein>
    <submittedName>
        <fullName evidence="6">Low specificity-threonine aldolase</fullName>
        <ecNumber evidence="6">4.1.2.48</ecNumber>
    </submittedName>
</protein>
<comment type="similarity">
    <text evidence="2">Belongs to the threonine aldolase family.</text>
</comment>
<dbReference type="Gene3D" id="3.40.640.10">
    <property type="entry name" value="Type I PLP-dependent aspartate aminotransferase-like (Major domain)"/>
    <property type="match status" value="1"/>
</dbReference>
<dbReference type="InterPro" id="IPR015424">
    <property type="entry name" value="PyrdxlP-dep_Trfase"/>
</dbReference>
<organism evidence="6 7">
    <name type="scientific">Bifidobacterium minimum</name>
    <dbReference type="NCBI Taxonomy" id="1693"/>
    <lineage>
        <taxon>Bacteria</taxon>
        <taxon>Bacillati</taxon>
        <taxon>Actinomycetota</taxon>
        <taxon>Actinomycetes</taxon>
        <taxon>Bifidobacteriales</taxon>
        <taxon>Bifidobacteriaceae</taxon>
        <taxon>Bifidobacterium</taxon>
    </lineage>
</organism>
<dbReference type="AlphaFoldDB" id="A0A087BN38"/>
<comment type="caution">
    <text evidence="6">The sequence shown here is derived from an EMBL/GenBank/DDBJ whole genome shotgun (WGS) entry which is preliminary data.</text>
</comment>
<name>A0A087BN38_9BIFI</name>
<dbReference type="InterPro" id="IPR015422">
    <property type="entry name" value="PyrdxlP-dep_Trfase_small"/>
</dbReference>
<dbReference type="EC" id="4.1.2.48" evidence="6"/>
<dbReference type="InterPro" id="IPR015421">
    <property type="entry name" value="PyrdxlP-dep_Trfase_major"/>
</dbReference>
<comment type="cofactor">
    <cofactor evidence="1">
        <name>pyridoxal 5'-phosphate</name>
        <dbReference type="ChEBI" id="CHEBI:597326"/>
    </cofactor>
</comment>
<feature type="domain" description="Aromatic amino acid beta-eliminating lyase/threonine aldolase" evidence="5">
    <location>
        <begin position="64"/>
        <end position="326"/>
    </location>
</feature>
<dbReference type="GO" id="GO:0016829">
    <property type="term" value="F:lyase activity"/>
    <property type="evidence" value="ECO:0007669"/>
    <property type="project" value="UniProtKB-KW"/>
</dbReference>
<dbReference type="Gene3D" id="3.90.1150.10">
    <property type="entry name" value="Aspartate Aminotransferase, domain 1"/>
    <property type="match status" value="1"/>
</dbReference>
<keyword evidence="6" id="KW-0456">Lyase</keyword>
<proteinExistence type="inferred from homology"/>
<dbReference type="PANTHER" id="PTHR48097">
    <property type="entry name" value="L-THREONINE ALDOLASE-RELATED"/>
    <property type="match status" value="1"/>
</dbReference>